<reference evidence="2 3" key="1">
    <citation type="submission" date="2018-06" db="EMBL/GenBank/DDBJ databases">
        <title>Comparative genomics reveals the genomic features of Rhizophagus irregularis, R. cerebriforme, R. diaphanum and Gigaspora rosea, and their symbiotic lifestyle signature.</title>
        <authorList>
            <person name="Morin E."/>
            <person name="San Clemente H."/>
            <person name="Chen E.C.H."/>
            <person name="De La Providencia I."/>
            <person name="Hainaut M."/>
            <person name="Kuo A."/>
            <person name="Kohler A."/>
            <person name="Murat C."/>
            <person name="Tang N."/>
            <person name="Roy S."/>
            <person name="Loubradou J."/>
            <person name="Henrissat B."/>
            <person name="Grigoriev I.V."/>
            <person name="Corradi N."/>
            <person name="Roux C."/>
            <person name="Martin F.M."/>
        </authorList>
    </citation>
    <scope>NUCLEOTIDE SEQUENCE [LARGE SCALE GENOMIC DNA]</scope>
    <source>
        <strain evidence="2 3">DAOM 227022</strain>
    </source>
</reference>
<accession>A0A397SV33</accession>
<dbReference type="SUPFAM" id="SSF53067">
    <property type="entry name" value="Actin-like ATPase domain"/>
    <property type="match status" value="2"/>
</dbReference>
<evidence type="ECO:0000256" key="1">
    <source>
        <dbReference type="SAM" id="Coils"/>
    </source>
</evidence>
<dbReference type="AlphaFoldDB" id="A0A397SV33"/>
<dbReference type="PANTHER" id="PTHR14187:SF5">
    <property type="entry name" value="HEAT SHOCK 70 KDA PROTEIN 12A"/>
    <property type="match status" value="1"/>
</dbReference>
<feature type="coiled-coil region" evidence="1">
    <location>
        <begin position="29"/>
        <end position="80"/>
    </location>
</feature>
<dbReference type="EMBL" id="QKYT01000195">
    <property type="protein sequence ID" value="RIA90030.1"/>
    <property type="molecule type" value="Genomic_DNA"/>
</dbReference>
<proteinExistence type="predicted"/>
<dbReference type="Gene3D" id="3.90.640.10">
    <property type="entry name" value="Actin, Chain A, domain 4"/>
    <property type="match status" value="1"/>
</dbReference>
<dbReference type="OrthoDB" id="2963168at2759"/>
<protein>
    <recommendedName>
        <fullName evidence="4">Hsp70 family protein</fullName>
    </recommendedName>
</protein>
<dbReference type="Proteomes" id="UP000265703">
    <property type="component" value="Unassembled WGS sequence"/>
</dbReference>
<organism evidence="2 3">
    <name type="scientific">Glomus cerebriforme</name>
    <dbReference type="NCBI Taxonomy" id="658196"/>
    <lineage>
        <taxon>Eukaryota</taxon>
        <taxon>Fungi</taxon>
        <taxon>Fungi incertae sedis</taxon>
        <taxon>Mucoromycota</taxon>
        <taxon>Glomeromycotina</taxon>
        <taxon>Glomeromycetes</taxon>
        <taxon>Glomerales</taxon>
        <taxon>Glomeraceae</taxon>
        <taxon>Glomus</taxon>
    </lineage>
</organism>
<dbReference type="STRING" id="658196.A0A397SV33"/>
<gene>
    <name evidence="2" type="ORF">C1645_876360</name>
</gene>
<dbReference type="PRINTS" id="PR00301">
    <property type="entry name" value="HEATSHOCK70"/>
</dbReference>
<dbReference type="InterPro" id="IPR043129">
    <property type="entry name" value="ATPase_NBD"/>
</dbReference>
<evidence type="ECO:0000313" key="3">
    <source>
        <dbReference type="Proteomes" id="UP000265703"/>
    </source>
</evidence>
<comment type="caution">
    <text evidence="2">The sequence shown here is derived from an EMBL/GenBank/DDBJ whole genome shotgun (WGS) entry which is preliminary data.</text>
</comment>
<keyword evidence="1" id="KW-0175">Coiled coil</keyword>
<name>A0A397SV33_9GLOM</name>
<keyword evidence="3" id="KW-1185">Reference proteome</keyword>
<evidence type="ECO:0008006" key="4">
    <source>
        <dbReference type="Google" id="ProtNLM"/>
    </source>
</evidence>
<sequence length="660" mass="76374">MANESNGPSENLFPDKLYEVIGKHTIDFTVNLLEENQNLKQQYEKLQKENQETLRINSDLKEKLLERDKQIEKLQQQNLETQKANGLKILKEAPSKRSLNSLNKFLGKDIGKSGIYSNIQVVVGLDFGTTYSGYTYWKENMYPWCGMRTNTILQYKDNHIDVSYWGQKVFNPLWIFDKQNKPIELFKLHLGNSPDNLKPKLPIDYKKVISDYLKEIAKDIKKHCSDGISYFENVLLILTIPEDYSDKDKDIIRECAHNAKLIKSKSSQKLQFVTEPEAAAIYCIKLQECDSLTIGSTFMIVDCGGYTVDLTTRKLVGNEPLQFGEVTECIRDFCGSTTIDKEFIKFLREKLGTRAIDLSIENHYYEFQQLVKEFRLRIKEPFTGDNTEISYELDIEEKGSNIMQYVNEETREIMKEKNWMIEFKYDDMKKMFDIVVNRIIRLIHIQLSNNQETCSAIFLVGGFSENKYFQKRIMQEFHDKVQTISVPDKPIDAIARGGLIYGLSINSDLNKLENNANVICSRILKYTYGIQLSSDWKEGIDPPDRKNSDGKICKFSPLARKGTEVVLDQTFSFNFKPELHQTHAKFEVYYTYEDSTKYINEPGMILLGVINIDLPDAHLDNRSIDFGLIFGEMKITALARNQLNGQQHLTTFCYPADECF</sequence>
<evidence type="ECO:0000313" key="2">
    <source>
        <dbReference type="EMBL" id="RIA90030.1"/>
    </source>
</evidence>
<dbReference type="PANTHER" id="PTHR14187">
    <property type="entry name" value="ALPHA KINASE/ELONGATION FACTOR 2 KINASE"/>
    <property type="match status" value="1"/>
</dbReference>
<dbReference type="Gene3D" id="3.30.420.40">
    <property type="match status" value="2"/>
</dbReference>